<dbReference type="PANTHER" id="PTHR21538">
    <property type="entry name" value="ANILLIN/RHOTEKIN RTKN"/>
    <property type="match status" value="1"/>
</dbReference>
<dbReference type="GO" id="GO:0008284">
    <property type="term" value="P:positive regulation of cell population proliferation"/>
    <property type="evidence" value="ECO:0007669"/>
    <property type="project" value="TreeGrafter"/>
</dbReference>
<dbReference type="PROSITE" id="PS50003">
    <property type="entry name" value="PH_DOMAIN"/>
    <property type="match status" value="1"/>
</dbReference>
<dbReference type="InterPro" id="IPR051364">
    <property type="entry name" value="Cytokinesis/Rho-signaling"/>
</dbReference>
<protein>
    <recommendedName>
        <fullName evidence="2">PH domain-containing protein</fullName>
    </recommendedName>
</protein>
<keyword evidence="4" id="KW-1185">Reference proteome</keyword>
<dbReference type="SMART" id="SM00233">
    <property type="entry name" value="PH"/>
    <property type="match status" value="1"/>
</dbReference>
<dbReference type="InterPro" id="IPR001849">
    <property type="entry name" value="PH_domain"/>
</dbReference>
<feature type="compositionally biased region" description="Basic residues" evidence="1">
    <location>
        <begin position="215"/>
        <end position="224"/>
    </location>
</feature>
<dbReference type="Ensembl" id="ENSVURT00010034268.1">
    <property type="protein sequence ID" value="ENSVURP00010030095.1"/>
    <property type="gene ID" value="ENSVURG00010023014.1"/>
</dbReference>
<evidence type="ECO:0000256" key="1">
    <source>
        <dbReference type="SAM" id="MobiDB-lite"/>
    </source>
</evidence>
<feature type="region of interest" description="Disordered" evidence="1">
    <location>
        <begin position="206"/>
        <end position="227"/>
    </location>
</feature>
<dbReference type="AlphaFoldDB" id="A0A4X2M9C4"/>
<evidence type="ECO:0000259" key="2">
    <source>
        <dbReference type="PROSITE" id="PS50003"/>
    </source>
</evidence>
<feature type="domain" description="PH" evidence="2">
    <location>
        <begin position="22"/>
        <end position="110"/>
    </location>
</feature>
<dbReference type="PANTHER" id="PTHR21538:SF21">
    <property type="entry name" value="RHOTEKIN-2"/>
    <property type="match status" value="1"/>
</dbReference>
<dbReference type="STRING" id="29139.ENSVURP00010030089"/>
<dbReference type="Gene3D" id="2.30.29.30">
    <property type="entry name" value="Pleckstrin-homology domain (PH domain)/Phosphotyrosine-binding domain (PTB)"/>
    <property type="match status" value="1"/>
</dbReference>
<evidence type="ECO:0000313" key="4">
    <source>
        <dbReference type="Proteomes" id="UP000314987"/>
    </source>
</evidence>
<sequence>ILCILFYAFKNIILRRDCLIMWKRLYCVLRSGQLFCYYTPEEIEAKIEPTLVVPFNKETRIRTVDNDPKKRANRFFVINLMADKVVTQTFAADSLEELSKWMDVFRQHIFDLSQWKHCCEELMKIEIMSPRKPPLFLTKEATSVYHDMSIDSPVKLEGLTDIIKKKIEDTNGQFLIGEKQPSPPWGAFFDGTHQIVFEKNVEVSPTNEQLSNKDGKRKKRRFYSNHKLPNPPKKVSLIFWNSHLTFHWLQFSISHQFIDLTF</sequence>
<name>A0A4X2M9C4_VOMUR</name>
<dbReference type="GeneTree" id="ENSGT00940000157470"/>
<proteinExistence type="predicted"/>
<dbReference type="SUPFAM" id="SSF50729">
    <property type="entry name" value="PH domain-like"/>
    <property type="match status" value="1"/>
</dbReference>
<organism evidence="3 4">
    <name type="scientific">Vombatus ursinus</name>
    <name type="common">Common wombat</name>
    <dbReference type="NCBI Taxonomy" id="29139"/>
    <lineage>
        <taxon>Eukaryota</taxon>
        <taxon>Metazoa</taxon>
        <taxon>Chordata</taxon>
        <taxon>Craniata</taxon>
        <taxon>Vertebrata</taxon>
        <taxon>Euteleostomi</taxon>
        <taxon>Mammalia</taxon>
        <taxon>Metatheria</taxon>
        <taxon>Diprotodontia</taxon>
        <taxon>Vombatidae</taxon>
        <taxon>Vombatus</taxon>
    </lineage>
</organism>
<dbReference type="GO" id="GO:0030097">
    <property type="term" value="P:hemopoiesis"/>
    <property type="evidence" value="ECO:0007669"/>
    <property type="project" value="TreeGrafter"/>
</dbReference>
<dbReference type="Proteomes" id="UP000314987">
    <property type="component" value="Unassembled WGS sequence"/>
</dbReference>
<dbReference type="Ensembl" id="ENSVURT00010034261.1">
    <property type="protein sequence ID" value="ENSVURP00010030089.1"/>
    <property type="gene ID" value="ENSVURG00010023009.1"/>
</dbReference>
<reference evidence="3" key="2">
    <citation type="submission" date="2025-05" db="UniProtKB">
        <authorList>
            <consortium name="Ensembl"/>
        </authorList>
    </citation>
    <scope>IDENTIFICATION</scope>
</reference>
<reference evidence="4" key="1">
    <citation type="submission" date="2018-12" db="EMBL/GenBank/DDBJ databases">
        <authorList>
            <person name="Yazar S."/>
        </authorList>
    </citation>
    <scope>NUCLEOTIDE SEQUENCE [LARGE SCALE GENOMIC DNA]</scope>
</reference>
<accession>A0A4X2M9C4</accession>
<dbReference type="InterPro" id="IPR011993">
    <property type="entry name" value="PH-like_dom_sf"/>
</dbReference>
<evidence type="ECO:0000313" key="3">
    <source>
        <dbReference type="Ensembl" id="ENSVURP00010030095.1"/>
    </source>
</evidence>
<dbReference type="Pfam" id="PF00169">
    <property type="entry name" value="PH"/>
    <property type="match status" value="1"/>
</dbReference>